<proteinExistence type="predicted"/>
<protein>
    <submittedName>
        <fullName evidence="2">Uncharacterized protein</fullName>
    </submittedName>
</protein>
<name>A0A507CJQ6_9FUNG</name>
<feature type="region of interest" description="Disordered" evidence="1">
    <location>
        <begin position="81"/>
        <end position="125"/>
    </location>
</feature>
<gene>
    <name evidence="2" type="ORF">SeLEV6574_g07007</name>
</gene>
<accession>A0A507CJQ6</accession>
<comment type="caution">
    <text evidence="2">The sequence shown here is derived from an EMBL/GenBank/DDBJ whole genome shotgun (WGS) entry which is preliminary data.</text>
</comment>
<feature type="compositionally biased region" description="Polar residues" evidence="1">
    <location>
        <begin position="95"/>
        <end position="106"/>
    </location>
</feature>
<reference evidence="2 3" key="1">
    <citation type="journal article" date="2019" name="Sci. Rep.">
        <title>Comparative genomics of chytrid fungi reveal insights into the obligate biotrophic and pathogenic lifestyle of Synchytrium endobioticum.</title>
        <authorList>
            <person name="van de Vossenberg B.T.L.H."/>
            <person name="Warris S."/>
            <person name="Nguyen H.D.T."/>
            <person name="van Gent-Pelzer M.P.E."/>
            <person name="Joly D.L."/>
            <person name="van de Geest H.C."/>
            <person name="Bonants P.J.M."/>
            <person name="Smith D.S."/>
            <person name="Levesque C.A."/>
            <person name="van der Lee T.A.J."/>
        </authorList>
    </citation>
    <scope>NUCLEOTIDE SEQUENCE [LARGE SCALE GENOMIC DNA]</scope>
    <source>
        <strain evidence="2 3">LEV6574</strain>
    </source>
</reference>
<evidence type="ECO:0000313" key="2">
    <source>
        <dbReference type="EMBL" id="TPX39759.1"/>
    </source>
</evidence>
<evidence type="ECO:0000313" key="3">
    <source>
        <dbReference type="Proteomes" id="UP000320475"/>
    </source>
</evidence>
<dbReference type="AlphaFoldDB" id="A0A507CJQ6"/>
<evidence type="ECO:0000256" key="1">
    <source>
        <dbReference type="SAM" id="MobiDB-lite"/>
    </source>
</evidence>
<organism evidence="2 3">
    <name type="scientific">Synchytrium endobioticum</name>
    <dbReference type="NCBI Taxonomy" id="286115"/>
    <lineage>
        <taxon>Eukaryota</taxon>
        <taxon>Fungi</taxon>
        <taxon>Fungi incertae sedis</taxon>
        <taxon>Chytridiomycota</taxon>
        <taxon>Chytridiomycota incertae sedis</taxon>
        <taxon>Chytridiomycetes</taxon>
        <taxon>Synchytriales</taxon>
        <taxon>Synchytriaceae</taxon>
        <taxon>Synchytrium</taxon>
    </lineage>
</organism>
<sequence length="167" mass="19130">MSNYALFPPEDAVDSQLQQRKIDVLYVELDDIRLSPYDSADPAQAKAWSTAYQGKMSEIENMERALRAFHKEARQNFTNFTAARNSASFPPDTASGRNVSSTSKSTMKLWDDPKRAGPFTNNPEKPIYHLREEKGYCTCCGIDNHKEDKCRTYSRCQKLDSRVIMYL</sequence>
<dbReference type="Proteomes" id="UP000320475">
    <property type="component" value="Unassembled WGS sequence"/>
</dbReference>
<dbReference type="VEuPathDB" id="FungiDB:SeMB42_g06051"/>
<dbReference type="EMBL" id="QEAM01000446">
    <property type="protein sequence ID" value="TPX39759.1"/>
    <property type="molecule type" value="Genomic_DNA"/>
</dbReference>